<comment type="catalytic activity">
    <reaction evidence="2 20">
        <text>a 1,2-diacyl-sn-glycero-3-phosphocholine + H2O = a 1-acyl-sn-glycero-3-phosphocholine + a fatty acid + H(+)</text>
        <dbReference type="Rhea" id="RHEA:15801"/>
        <dbReference type="ChEBI" id="CHEBI:15377"/>
        <dbReference type="ChEBI" id="CHEBI:15378"/>
        <dbReference type="ChEBI" id="CHEBI:28868"/>
        <dbReference type="ChEBI" id="CHEBI:57643"/>
        <dbReference type="ChEBI" id="CHEBI:58168"/>
        <dbReference type="EC" id="3.1.1.4"/>
    </reaction>
</comment>
<dbReference type="EC" id="3.1.1.32" evidence="5 20"/>
<comment type="subunit">
    <text evidence="4 20">Homodimer; dimerization is reversible, and the dimeric form is the active one.</text>
</comment>
<sequence length="352" mass="40064">MAQGAEPPSKSVSPPPVAPVTVENCALIENGAKRLACFDTAVNAEERAMNATPEQRQQVEQATELLAPKPGGAVGASEESSFTGALISRHLASEEAFMSLSGNFLPYKQTYLMPYSYVSSPNQQPYSPSLGFTDYDYDVKEHEVKFQISFKVPLLPGLFDKRSTLWFGYTQLSFWQLYNTEDSAPFRETNYQPELFYRYDARLDLGPGRLDMVTLGLNHQSNGRTEPQSRSWNRITANLVYGVDRWLFIANPWYRIPESSSDDNNPDMTRYVGYGDYWAIYKVDESQSLSLRLRNNFRSHDNKTTFELGYSFPLGKTTKGYVQYFNGYGESLVDYNVRIHRIGIGIMLHDWL</sequence>
<evidence type="ECO:0000256" key="7">
    <source>
        <dbReference type="ARBA" id="ARBA00021726"/>
    </source>
</evidence>
<feature type="binding site" description="in dimeric form" evidence="19">
    <location>
        <position position="229"/>
    </location>
    <ligand>
        <name>Ca(2+)</name>
        <dbReference type="ChEBI" id="CHEBI:29108"/>
        <label>1</label>
    </ligand>
</feature>
<comment type="similarity">
    <text evidence="3 20">Belongs to the phospholipase A1 family.</text>
</comment>
<evidence type="ECO:0000313" key="22">
    <source>
        <dbReference type="EMBL" id="SDX52617.1"/>
    </source>
</evidence>
<dbReference type="EMBL" id="FNNE01000004">
    <property type="protein sequence ID" value="SDW75438.1"/>
    <property type="molecule type" value="Genomic_DNA"/>
</dbReference>
<feature type="active site" description="Nucleophile" evidence="18">
    <location>
        <position position="221"/>
    </location>
</feature>
<dbReference type="InterPro" id="IPR036541">
    <property type="entry name" value="PLipase_A1_sf"/>
</dbReference>
<evidence type="ECO:0000256" key="3">
    <source>
        <dbReference type="ARBA" id="ARBA00010525"/>
    </source>
</evidence>
<dbReference type="AlphaFoldDB" id="A0A1H2W4E0"/>
<dbReference type="EMBL" id="FNNE01000010">
    <property type="protein sequence ID" value="SDX52617.1"/>
    <property type="molecule type" value="Genomic_DNA"/>
</dbReference>
<evidence type="ECO:0000256" key="1">
    <source>
        <dbReference type="ARBA" id="ARBA00000111"/>
    </source>
</evidence>
<dbReference type="GO" id="GO:0046872">
    <property type="term" value="F:metal ion binding"/>
    <property type="evidence" value="ECO:0007669"/>
    <property type="project" value="UniProtKB-KW"/>
</dbReference>
<dbReference type="PANTHER" id="PTHR40457">
    <property type="entry name" value="PHOSPHOLIPASE A1"/>
    <property type="match status" value="1"/>
</dbReference>
<keyword evidence="8" id="KW-1134">Transmembrane beta strand</keyword>
<dbReference type="GO" id="GO:0004623">
    <property type="term" value="F:phospholipase A2 activity"/>
    <property type="evidence" value="ECO:0007669"/>
    <property type="project" value="UniProtKB-EC"/>
</dbReference>
<evidence type="ECO:0000256" key="2">
    <source>
        <dbReference type="ARBA" id="ARBA00001604"/>
    </source>
</evidence>
<dbReference type="Gene3D" id="2.40.230.10">
    <property type="entry name" value="Phospholipase A1"/>
    <property type="match status" value="1"/>
</dbReference>
<keyword evidence="15 20" id="KW-0443">Lipid metabolism</keyword>
<evidence type="ECO:0000313" key="21">
    <source>
        <dbReference type="EMBL" id="SDW75438.1"/>
    </source>
</evidence>
<dbReference type="SUPFAM" id="SSF56931">
    <property type="entry name" value="Outer membrane phospholipase A (OMPLA)"/>
    <property type="match status" value="1"/>
</dbReference>
<evidence type="ECO:0000256" key="15">
    <source>
        <dbReference type="ARBA" id="ARBA00023098"/>
    </source>
</evidence>
<evidence type="ECO:0000256" key="19">
    <source>
        <dbReference type="PIRSR" id="PIRSR603187-2"/>
    </source>
</evidence>
<evidence type="ECO:0000256" key="16">
    <source>
        <dbReference type="ARBA" id="ARBA00023136"/>
    </source>
</evidence>
<protein>
    <recommendedName>
        <fullName evidence="7 20">Phospholipase A1</fullName>
        <ecNumber evidence="5 20">3.1.1.32</ecNumber>
        <ecNumber evidence="6 20">3.1.1.4</ecNumber>
    </recommendedName>
    <alternativeName>
        <fullName evidence="20">Phosphatidylcholine 1-acylhydrolase</fullName>
    </alternativeName>
</protein>
<comment type="cofactor">
    <cofactor evidence="20">
        <name>Ca(2+)</name>
        <dbReference type="ChEBI" id="CHEBI:29108"/>
    </cofactor>
    <text evidence="20">Binds 1 Ca(2+) ion per monomer. In the dimeric form the Ca(2+) is bound by different amino acids with binding of each Ca(2+) shared with ligands coming from each monomer. The Ca(2+) ion may have a role in catalysis.</text>
</comment>
<dbReference type="PRINTS" id="PR01486">
    <property type="entry name" value="PHPHLIPASEA1"/>
</dbReference>
<dbReference type="Pfam" id="PF02253">
    <property type="entry name" value="PLA1"/>
    <property type="match status" value="1"/>
</dbReference>
<keyword evidence="12 20" id="KW-0378">Hydrolase</keyword>
<evidence type="ECO:0000256" key="12">
    <source>
        <dbReference type="ARBA" id="ARBA00022801"/>
    </source>
</evidence>
<evidence type="ECO:0000256" key="11">
    <source>
        <dbReference type="ARBA" id="ARBA00022729"/>
    </source>
</evidence>
<name>A0A1H2W4E0_9GAMM</name>
<keyword evidence="14 20" id="KW-0442">Lipid degradation</keyword>
<keyword evidence="23" id="KW-1185">Reference proteome</keyword>
<accession>A0A1H2W4E0</accession>
<keyword evidence="9" id="KW-0812">Transmembrane</keyword>
<evidence type="ECO:0000256" key="5">
    <source>
        <dbReference type="ARBA" id="ARBA00013179"/>
    </source>
</evidence>
<organism evidence="21 23">
    <name type="scientific">Marinobacter mobilis</name>
    <dbReference type="NCBI Taxonomy" id="488533"/>
    <lineage>
        <taxon>Bacteria</taxon>
        <taxon>Pseudomonadati</taxon>
        <taxon>Pseudomonadota</taxon>
        <taxon>Gammaproteobacteria</taxon>
        <taxon>Pseudomonadales</taxon>
        <taxon>Marinobacteraceae</taxon>
        <taxon>Marinobacter</taxon>
    </lineage>
</organism>
<evidence type="ECO:0000313" key="23">
    <source>
        <dbReference type="Proteomes" id="UP000199675"/>
    </source>
</evidence>
<keyword evidence="13 19" id="KW-0106">Calcium</keyword>
<dbReference type="GO" id="GO:0009279">
    <property type="term" value="C:cell outer membrane"/>
    <property type="evidence" value="ECO:0007669"/>
    <property type="project" value="UniProtKB-SubCell"/>
</dbReference>
<evidence type="ECO:0000256" key="4">
    <source>
        <dbReference type="ARBA" id="ARBA00011702"/>
    </source>
</evidence>
<comment type="function">
    <text evidence="20">Hydrolysis of phosphatidylcholine with phospholipase A2 (EC 3.1.1.4) and phospholipase A1 (EC 3.1.1.32) activities.</text>
</comment>
<feature type="binding site" description="in dimeric form" evidence="19">
    <location>
        <position position="224"/>
    </location>
    <ligand>
        <name>Ca(2+)</name>
        <dbReference type="ChEBI" id="CHEBI:29108"/>
        <label>1</label>
    </ligand>
</feature>
<evidence type="ECO:0000256" key="14">
    <source>
        <dbReference type="ARBA" id="ARBA00022963"/>
    </source>
</evidence>
<evidence type="ECO:0000256" key="9">
    <source>
        <dbReference type="ARBA" id="ARBA00022692"/>
    </source>
</evidence>
<dbReference type="RefSeq" id="WP_091812304.1">
    <property type="nucleotide sequence ID" value="NZ_FNNE01000004.1"/>
</dbReference>
<evidence type="ECO:0000256" key="18">
    <source>
        <dbReference type="PIRSR" id="PIRSR603187-1"/>
    </source>
</evidence>
<evidence type="ECO:0000256" key="6">
    <source>
        <dbReference type="ARBA" id="ARBA00013278"/>
    </source>
</evidence>
<evidence type="ECO:0000256" key="8">
    <source>
        <dbReference type="ARBA" id="ARBA00022452"/>
    </source>
</evidence>
<dbReference type="Proteomes" id="UP000199675">
    <property type="component" value="Unassembled WGS sequence"/>
</dbReference>
<dbReference type="OrthoDB" id="188433at2"/>
<keyword evidence="11" id="KW-0732">Signal</keyword>
<comment type="catalytic activity">
    <reaction evidence="1 20">
        <text>a 1,2-diacyl-sn-glycero-3-phosphocholine + H2O = a 2-acyl-sn-glycero-3-phosphocholine + a fatty acid + H(+)</text>
        <dbReference type="Rhea" id="RHEA:18689"/>
        <dbReference type="ChEBI" id="CHEBI:15377"/>
        <dbReference type="ChEBI" id="CHEBI:15378"/>
        <dbReference type="ChEBI" id="CHEBI:28868"/>
        <dbReference type="ChEBI" id="CHEBI:57643"/>
        <dbReference type="ChEBI" id="CHEBI:57875"/>
        <dbReference type="EC" id="3.1.1.32"/>
    </reaction>
</comment>
<keyword evidence="10 19" id="KW-0479">Metal-binding</keyword>
<dbReference type="EC" id="3.1.1.4" evidence="6 20"/>
<evidence type="ECO:0000256" key="17">
    <source>
        <dbReference type="ARBA" id="ARBA00023237"/>
    </source>
</evidence>
<evidence type="ECO:0000256" key="10">
    <source>
        <dbReference type="ARBA" id="ARBA00022723"/>
    </source>
</evidence>
<dbReference type="PANTHER" id="PTHR40457:SF1">
    <property type="entry name" value="PHOSPHOLIPASE A1"/>
    <property type="match status" value="1"/>
</dbReference>
<dbReference type="InterPro" id="IPR003187">
    <property type="entry name" value="PLipase_A1"/>
</dbReference>
<dbReference type="GO" id="GO:0016042">
    <property type="term" value="P:lipid catabolic process"/>
    <property type="evidence" value="ECO:0007669"/>
    <property type="project" value="UniProtKB-KW"/>
</dbReference>
<dbReference type="CDD" id="cd00541">
    <property type="entry name" value="OMPLA"/>
    <property type="match status" value="1"/>
</dbReference>
<evidence type="ECO:0000256" key="20">
    <source>
        <dbReference type="RuleBase" id="RU366027"/>
    </source>
</evidence>
<evidence type="ECO:0000256" key="13">
    <source>
        <dbReference type="ARBA" id="ARBA00022837"/>
    </source>
</evidence>
<dbReference type="GO" id="GO:0008970">
    <property type="term" value="F:phospholipase A1 activity"/>
    <property type="evidence" value="ECO:0007669"/>
    <property type="project" value="UniProtKB-EC"/>
</dbReference>
<gene>
    <name evidence="21" type="ORF">SAMN04487960_10449</name>
    <name evidence="22" type="ORF">SAMN04487960_110148</name>
</gene>
<feature type="active site" description="Proton acceptor" evidence="18">
    <location>
        <position position="219"/>
    </location>
</feature>
<feature type="binding site" description="in dimeric form" evidence="19">
    <location>
        <position position="183"/>
    </location>
    <ligand>
        <name>Ca(2+)</name>
        <dbReference type="ChEBI" id="CHEBI:29108"/>
        <label>1</label>
    </ligand>
</feature>
<keyword evidence="17 20" id="KW-0998">Cell outer membrane</keyword>
<keyword evidence="16" id="KW-0472">Membrane</keyword>
<comment type="subcellular location">
    <subcellularLocation>
        <location evidence="20">Cell outer membrane</location>
        <topology evidence="20">Multi-pass membrane protein</topology>
    </subcellularLocation>
    <text evidence="20">One of the very few enzymes located there.</text>
</comment>
<proteinExistence type="inferred from homology"/>
<reference evidence="21 23" key="1">
    <citation type="submission" date="2016-10" db="EMBL/GenBank/DDBJ databases">
        <authorList>
            <person name="de Groot N.N."/>
        </authorList>
    </citation>
    <scope>NUCLEOTIDE SEQUENCE [LARGE SCALE GENOMIC DNA]</scope>
    <source>
        <strain evidence="21 23">CGMCC 1.7059</strain>
    </source>
</reference>
<dbReference type="STRING" id="488533.SAMN04487960_10449"/>